<evidence type="ECO:0000313" key="2">
    <source>
        <dbReference type="Proteomes" id="UP000315525"/>
    </source>
</evidence>
<gene>
    <name evidence="1" type="ORF">E3J62_09995</name>
</gene>
<reference evidence="1 2" key="1">
    <citation type="submission" date="2019-03" db="EMBL/GenBank/DDBJ databases">
        <title>Metabolic potential of uncultured bacteria and archaea associated with petroleum seepage in deep-sea sediments.</title>
        <authorList>
            <person name="Dong X."/>
            <person name="Hubert C."/>
        </authorList>
    </citation>
    <scope>NUCLEOTIDE SEQUENCE [LARGE SCALE GENOMIC DNA]</scope>
    <source>
        <strain evidence="1">E44_bin18</strain>
    </source>
</reference>
<evidence type="ECO:0000313" key="1">
    <source>
        <dbReference type="EMBL" id="TET44529.1"/>
    </source>
</evidence>
<dbReference type="Gene3D" id="2.130.10.10">
    <property type="entry name" value="YVTN repeat-like/Quinoprotein amine dehydrogenase"/>
    <property type="match status" value="2"/>
</dbReference>
<dbReference type="SUPFAM" id="SSF63829">
    <property type="entry name" value="Calcium-dependent phosphotriesterase"/>
    <property type="match status" value="1"/>
</dbReference>
<organism evidence="1 2">
    <name type="scientific">candidate division TA06 bacterium</name>
    <dbReference type="NCBI Taxonomy" id="2250710"/>
    <lineage>
        <taxon>Bacteria</taxon>
        <taxon>Bacteria division TA06</taxon>
    </lineage>
</organism>
<name>A0A523UQ36_UNCT6</name>
<comment type="caution">
    <text evidence="1">The sequence shown here is derived from an EMBL/GenBank/DDBJ whole genome shotgun (WGS) entry which is preliminary data.</text>
</comment>
<dbReference type="InterPro" id="IPR015943">
    <property type="entry name" value="WD40/YVTN_repeat-like_dom_sf"/>
</dbReference>
<proteinExistence type="predicted"/>
<sequence length="523" mass="59527">MKPNRFILLIWIVFSSLIVFSAEATQYLPEDWVSYTDLRYITSIAVDLRFVYFGTRDGICVYDKLKERWGDPITTGDGLPTRNVDVVGIDVYTNNLLVSSGSNIYSYASTLEDWESYEMEGVGGSFTSIGVNAEYIWGEGPDLKIRFDKITRSWVPVDRFEDDIKWFGKRGEVDIKKPRYSFLAPFYIPGRHLERYNMTAAVEDGKILWVGTEGYGSFKYDLIDLTSTHLLMGVAGGGVDAMYLDEGTLWFGGKAVDAPAVTRWCETDSSWVYYDKENDVGLFSNRISVIVADSKYVWLGTEHGLTRFDKKKGIFKTFTVFDGLPRNEVTAELVHGDSLWVGTSYGLAVMDVSSSDFTRMTQLKVRINHLAVSNESLWVATSEGVFILDIQSGKWLQFKDPEGLLEVSTNYLLFDSGKIWFGTWRGLISFDMRSKTWKRFTYPVHLPDEKLRVLAADEKNLWVGTGSGVAHLRKDIGDWIKYDKRDGLIGEEVNAIVIHGDYVFFGTDEGVTRFYWNDPFLVR</sequence>
<accession>A0A523UQ36</accession>
<protein>
    <submittedName>
        <fullName evidence="1">Uncharacterized protein</fullName>
    </submittedName>
</protein>
<dbReference type="EMBL" id="SOJN01000122">
    <property type="protein sequence ID" value="TET44529.1"/>
    <property type="molecule type" value="Genomic_DNA"/>
</dbReference>
<dbReference type="Proteomes" id="UP000315525">
    <property type="component" value="Unassembled WGS sequence"/>
</dbReference>
<dbReference type="AlphaFoldDB" id="A0A523UQ36"/>